<feature type="compositionally biased region" description="Low complexity" evidence="2">
    <location>
        <begin position="54"/>
        <end position="66"/>
    </location>
</feature>
<protein>
    <recommendedName>
        <fullName evidence="3">CCAAT-binding factor domain-containing protein</fullName>
    </recommendedName>
</protein>
<dbReference type="GO" id="GO:0042254">
    <property type="term" value="P:ribosome biogenesis"/>
    <property type="evidence" value="ECO:0007669"/>
    <property type="project" value="InterPro"/>
</dbReference>
<dbReference type="GO" id="GO:0030692">
    <property type="term" value="C:Noc4p-Nop14p complex"/>
    <property type="evidence" value="ECO:0007669"/>
    <property type="project" value="TreeGrafter"/>
</dbReference>
<comment type="caution">
    <text evidence="4">The sequence shown here is derived from an EMBL/GenBank/DDBJ whole genome shotgun (WGS) entry which is preliminary data.</text>
</comment>
<dbReference type="EMBL" id="LSYV01000004">
    <property type="protein sequence ID" value="KXZ55062.1"/>
    <property type="molecule type" value="Genomic_DNA"/>
</dbReference>
<dbReference type="InterPro" id="IPR027193">
    <property type="entry name" value="Noc4"/>
</dbReference>
<evidence type="ECO:0000256" key="1">
    <source>
        <dbReference type="ARBA" id="ARBA00007797"/>
    </source>
</evidence>
<accession>A0A150GZC0</accession>
<dbReference type="Pfam" id="PF03914">
    <property type="entry name" value="CBF"/>
    <property type="match status" value="1"/>
</dbReference>
<evidence type="ECO:0000313" key="4">
    <source>
        <dbReference type="EMBL" id="KXZ55062.1"/>
    </source>
</evidence>
<feature type="compositionally biased region" description="Gly residues" evidence="2">
    <location>
        <begin position="512"/>
        <end position="522"/>
    </location>
</feature>
<dbReference type="STRING" id="33097.A0A150GZC0"/>
<dbReference type="PANTHER" id="PTHR12455:SF0">
    <property type="entry name" value="NUCLEOLAR COMPLEX PROTEIN 4 HOMOLOG"/>
    <property type="match status" value="1"/>
</dbReference>
<feature type="region of interest" description="Disordered" evidence="2">
    <location>
        <begin position="493"/>
        <end position="534"/>
    </location>
</feature>
<evidence type="ECO:0000256" key="2">
    <source>
        <dbReference type="SAM" id="MobiDB-lite"/>
    </source>
</evidence>
<reference evidence="5" key="1">
    <citation type="journal article" date="2016" name="Nat. Commun.">
        <title>The Gonium pectorale genome demonstrates co-option of cell cycle regulation during the evolution of multicellularity.</title>
        <authorList>
            <person name="Hanschen E.R."/>
            <person name="Marriage T.N."/>
            <person name="Ferris P.J."/>
            <person name="Hamaji T."/>
            <person name="Toyoda A."/>
            <person name="Fujiyama A."/>
            <person name="Neme R."/>
            <person name="Noguchi H."/>
            <person name="Minakuchi Y."/>
            <person name="Suzuki M."/>
            <person name="Kawai-Toyooka H."/>
            <person name="Smith D.R."/>
            <person name="Sparks H."/>
            <person name="Anderson J."/>
            <person name="Bakaric R."/>
            <person name="Luria V."/>
            <person name="Karger A."/>
            <person name="Kirschner M.W."/>
            <person name="Durand P.M."/>
            <person name="Michod R.E."/>
            <person name="Nozaki H."/>
            <person name="Olson B.J."/>
        </authorList>
    </citation>
    <scope>NUCLEOTIDE SEQUENCE [LARGE SCALE GENOMIC DNA]</scope>
    <source>
        <strain evidence="5">NIES-2863</strain>
    </source>
</reference>
<dbReference type="Proteomes" id="UP000075714">
    <property type="component" value="Unassembled WGS sequence"/>
</dbReference>
<organism evidence="4 5">
    <name type="scientific">Gonium pectorale</name>
    <name type="common">Green alga</name>
    <dbReference type="NCBI Taxonomy" id="33097"/>
    <lineage>
        <taxon>Eukaryota</taxon>
        <taxon>Viridiplantae</taxon>
        <taxon>Chlorophyta</taxon>
        <taxon>core chlorophytes</taxon>
        <taxon>Chlorophyceae</taxon>
        <taxon>CS clade</taxon>
        <taxon>Chlamydomonadales</taxon>
        <taxon>Volvocaceae</taxon>
        <taxon>Gonium</taxon>
    </lineage>
</organism>
<evidence type="ECO:0000259" key="3">
    <source>
        <dbReference type="Pfam" id="PF03914"/>
    </source>
</evidence>
<gene>
    <name evidence="4" type="ORF">GPECTOR_3g22</name>
</gene>
<evidence type="ECO:0000313" key="5">
    <source>
        <dbReference type="Proteomes" id="UP000075714"/>
    </source>
</evidence>
<name>A0A150GZC0_GONPE</name>
<keyword evidence="5" id="KW-1185">Reference proteome</keyword>
<dbReference type="GO" id="GO:0032040">
    <property type="term" value="C:small-subunit processome"/>
    <property type="evidence" value="ECO:0007669"/>
    <property type="project" value="TreeGrafter"/>
</dbReference>
<dbReference type="InterPro" id="IPR005612">
    <property type="entry name" value="CCAAT-binding_factor"/>
</dbReference>
<sequence>MADIGTAALKTAIQGLKQFFVAAGQDGHLGEEAGVAGVSRPVKRQKVGAEQDSAADGAAAPGPAPADADAQYREWLGRQYGNYVRQLLALSTGSAAGAPQPPAAARSAGVAVVSAAALMECVRSEGGPGSFSGPLYGRFLAGLLSSPAARPEVFSLLFSKYLSMADVRFYTLAAVRALATKYGDAALRGAAPVSEADEGESEDGGEAGAAAAGEAALAAAAGSSGGASASASSVPQLSLPDLARNAFDVLSRLEPELPADPAEWATWCGAAEYKLVVAAVDKNESARARRKRKQAEAAGAGAAGQADAAQAKAPARRAQWANPKMQKRLFGDAWLALLSLPLPPDVLRGALLRLPGSVIPALPAPVRLADFLTHCLGRSGLTGMLALHGIFLLVTRHGLEYPRFYERLYQLLVPQAFAARSRSQFFRLADTFLSSGLVPAYTVAAFAKRFARLALTAPPPGACIAIAFIHNLLRRHPALQRMLHDPAAASAAATGTADGGTQAGAKPKSGKKAGGGAAGGPGVDVYDESEPDPAKSRAVESSLWEVEALRNHYCPQVSTFCAVLDKDLSDRTKTAEINLEEVLGAADGQTGGASGGASSYNALIRAELSRKLRKVPVAFYSKPPVSLFDTMYDGEDWGGWSLAPATSNA</sequence>
<dbReference type="PANTHER" id="PTHR12455">
    <property type="entry name" value="NUCLEOLAR COMPLEX PROTEIN 4"/>
    <property type="match status" value="1"/>
</dbReference>
<comment type="similarity">
    <text evidence="1">Belongs to the CBF/MAK21 family.</text>
</comment>
<feature type="domain" description="CCAAT-binding factor" evidence="3">
    <location>
        <begin position="384"/>
        <end position="560"/>
    </location>
</feature>
<dbReference type="AlphaFoldDB" id="A0A150GZC0"/>
<dbReference type="OrthoDB" id="10263185at2759"/>
<proteinExistence type="inferred from homology"/>
<feature type="compositionally biased region" description="Low complexity" evidence="2">
    <location>
        <begin position="296"/>
        <end position="319"/>
    </location>
</feature>
<feature type="region of interest" description="Disordered" evidence="2">
    <location>
        <begin position="34"/>
        <end position="66"/>
    </location>
</feature>
<feature type="region of interest" description="Disordered" evidence="2">
    <location>
        <begin position="287"/>
        <end position="319"/>
    </location>
</feature>